<feature type="transmembrane region" description="Helical" evidence="1">
    <location>
        <begin position="152"/>
        <end position="172"/>
    </location>
</feature>
<keyword evidence="1" id="KW-1133">Transmembrane helix</keyword>
<accession>A0A5C3L1U4</accession>
<name>A0A5C3L1U4_COPMA</name>
<organism evidence="2 3">
    <name type="scientific">Coprinopsis marcescibilis</name>
    <name type="common">Agaric fungus</name>
    <name type="synonym">Psathyrella marcescibilis</name>
    <dbReference type="NCBI Taxonomy" id="230819"/>
    <lineage>
        <taxon>Eukaryota</taxon>
        <taxon>Fungi</taxon>
        <taxon>Dikarya</taxon>
        <taxon>Basidiomycota</taxon>
        <taxon>Agaricomycotina</taxon>
        <taxon>Agaricomycetes</taxon>
        <taxon>Agaricomycetidae</taxon>
        <taxon>Agaricales</taxon>
        <taxon>Agaricineae</taxon>
        <taxon>Psathyrellaceae</taxon>
        <taxon>Coprinopsis</taxon>
    </lineage>
</organism>
<evidence type="ECO:0000313" key="3">
    <source>
        <dbReference type="Proteomes" id="UP000307440"/>
    </source>
</evidence>
<keyword evidence="1" id="KW-0812">Transmembrane</keyword>
<keyword evidence="1" id="KW-0472">Membrane</keyword>
<reference evidence="2 3" key="1">
    <citation type="journal article" date="2019" name="Nat. Ecol. Evol.">
        <title>Megaphylogeny resolves global patterns of mushroom evolution.</title>
        <authorList>
            <person name="Varga T."/>
            <person name="Krizsan K."/>
            <person name="Foldi C."/>
            <person name="Dima B."/>
            <person name="Sanchez-Garcia M."/>
            <person name="Sanchez-Ramirez S."/>
            <person name="Szollosi G.J."/>
            <person name="Szarkandi J.G."/>
            <person name="Papp V."/>
            <person name="Albert L."/>
            <person name="Andreopoulos W."/>
            <person name="Angelini C."/>
            <person name="Antonin V."/>
            <person name="Barry K.W."/>
            <person name="Bougher N.L."/>
            <person name="Buchanan P."/>
            <person name="Buyck B."/>
            <person name="Bense V."/>
            <person name="Catcheside P."/>
            <person name="Chovatia M."/>
            <person name="Cooper J."/>
            <person name="Damon W."/>
            <person name="Desjardin D."/>
            <person name="Finy P."/>
            <person name="Geml J."/>
            <person name="Haridas S."/>
            <person name="Hughes K."/>
            <person name="Justo A."/>
            <person name="Karasinski D."/>
            <person name="Kautmanova I."/>
            <person name="Kiss B."/>
            <person name="Kocsube S."/>
            <person name="Kotiranta H."/>
            <person name="LaButti K.M."/>
            <person name="Lechner B.E."/>
            <person name="Liimatainen K."/>
            <person name="Lipzen A."/>
            <person name="Lukacs Z."/>
            <person name="Mihaltcheva S."/>
            <person name="Morgado L.N."/>
            <person name="Niskanen T."/>
            <person name="Noordeloos M.E."/>
            <person name="Ohm R.A."/>
            <person name="Ortiz-Santana B."/>
            <person name="Ovrebo C."/>
            <person name="Racz N."/>
            <person name="Riley R."/>
            <person name="Savchenko A."/>
            <person name="Shiryaev A."/>
            <person name="Soop K."/>
            <person name="Spirin V."/>
            <person name="Szebenyi C."/>
            <person name="Tomsovsky M."/>
            <person name="Tulloss R.E."/>
            <person name="Uehling J."/>
            <person name="Grigoriev I.V."/>
            <person name="Vagvolgyi C."/>
            <person name="Papp T."/>
            <person name="Martin F.M."/>
            <person name="Miettinen O."/>
            <person name="Hibbett D.S."/>
            <person name="Nagy L.G."/>
        </authorList>
    </citation>
    <scope>NUCLEOTIDE SEQUENCE [LARGE SCALE GENOMIC DNA]</scope>
    <source>
        <strain evidence="2 3">CBS 121175</strain>
    </source>
</reference>
<evidence type="ECO:0000313" key="2">
    <source>
        <dbReference type="EMBL" id="TFK26767.1"/>
    </source>
</evidence>
<evidence type="ECO:0000256" key="1">
    <source>
        <dbReference type="SAM" id="Phobius"/>
    </source>
</evidence>
<dbReference type="OrthoDB" id="2332199at2759"/>
<keyword evidence="3" id="KW-1185">Reference proteome</keyword>
<feature type="transmembrane region" description="Helical" evidence="1">
    <location>
        <begin position="250"/>
        <end position="273"/>
    </location>
</feature>
<sequence length="332" mass="36373">MAWSLSLSGTGDAGQAPSVCWTRQVLAVAAPISWTLATVAQIYVLIHPGLGPQSANGPQDEMVFGLTVLVGLLGGLWFGAEYLPAEHRSLTPPRQHSRRIAPEEQPLLCSAEGGATGILDEKNAVSQIPSRYGNTLGGQYPVDRGVSAPSAYLPYFVAGNACVVAWSALWYYGYTILAQFPLVMNLVIQNYSIFILLHSWRRVEFRVNRFNFFTHLLSKSNAALIVLLLWKNSGILDRAAPPTILEMLNNAVIFVLMAIGAGPDPTLAIFLLHDLAALALGTSQDDLWRVAFEYTGLCVIFVMAWDISGAWGIEALEEDDEFDEEDHRLRLV</sequence>
<feature type="transmembrane region" description="Helical" evidence="1">
    <location>
        <begin position="25"/>
        <end position="46"/>
    </location>
</feature>
<gene>
    <name evidence="2" type="ORF">FA15DRAFT_667047</name>
</gene>
<dbReference type="Proteomes" id="UP000307440">
    <property type="component" value="Unassembled WGS sequence"/>
</dbReference>
<feature type="transmembrane region" description="Helical" evidence="1">
    <location>
        <begin position="178"/>
        <end position="198"/>
    </location>
</feature>
<protein>
    <submittedName>
        <fullName evidence="2">Uncharacterized protein</fullName>
    </submittedName>
</protein>
<dbReference type="EMBL" id="ML210171">
    <property type="protein sequence ID" value="TFK26767.1"/>
    <property type="molecule type" value="Genomic_DNA"/>
</dbReference>
<feature type="transmembrane region" description="Helical" evidence="1">
    <location>
        <begin position="62"/>
        <end position="80"/>
    </location>
</feature>
<feature type="transmembrane region" description="Helical" evidence="1">
    <location>
        <begin position="210"/>
        <end position="230"/>
    </location>
</feature>
<dbReference type="AlphaFoldDB" id="A0A5C3L1U4"/>
<proteinExistence type="predicted"/>